<organism evidence="3 4">
    <name type="scientific">Mya arenaria</name>
    <name type="common">Soft-shell clam</name>
    <dbReference type="NCBI Taxonomy" id="6604"/>
    <lineage>
        <taxon>Eukaryota</taxon>
        <taxon>Metazoa</taxon>
        <taxon>Spiralia</taxon>
        <taxon>Lophotrochozoa</taxon>
        <taxon>Mollusca</taxon>
        <taxon>Bivalvia</taxon>
        <taxon>Autobranchia</taxon>
        <taxon>Heteroconchia</taxon>
        <taxon>Euheterodonta</taxon>
        <taxon>Imparidentia</taxon>
        <taxon>Neoheterodontei</taxon>
        <taxon>Myida</taxon>
        <taxon>Myoidea</taxon>
        <taxon>Myidae</taxon>
        <taxon>Mya</taxon>
    </lineage>
</organism>
<evidence type="ECO:0000313" key="3">
    <source>
        <dbReference type="EMBL" id="WAQ94484.1"/>
    </source>
</evidence>
<evidence type="ECO:0000313" key="4">
    <source>
        <dbReference type="Proteomes" id="UP001164746"/>
    </source>
</evidence>
<dbReference type="CDD" id="cd00112">
    <property type="entry name" value="LDLa"/>
    <property type="match status" value="1"/>
</dbReference>
<evidence type="ECO:0000256" key="2">
    <source>
        <dbReference type="PROSITE-ProRule" id="PRU00124"/>
    </source>
</evidence>
<proteinExistence type="predicted"/>
<protein>
    <submittedName>
        <fullName evidence="3">Uncharacterized protein</fullName>
    </submittedName>
</protein>
<reference evidence="3" key="1">
    <citation type="submission" date="2022-11" db="EMBL/GenBank/DDBJ databases">
        <title>Centuries of genome instability and evolution in soft-shell clam transmissible cancer (bioRxiv).</title>
        <authorList>
            <person name="Hart S.F.M."/>
            <person name="Yonemitsu M.A."/>
            <person name="Giersch R.M."/>
            <person name="Beal B.F."/>
            <person name="Arriagada G."/>
            <person name="Davis B.W."/>
            <person name="Ostrander E.A."/>
            <person name="Goff S.P."/>
            <person name="Metzger M.J."/>
        </authorList>
    </citation>
    <scope>NUCLEOTIDE SEQUENCE</scope>
    <source>
        <strain evidence="3">MELC-2E11</strain>
        <tissue evidence="3">Siphon/mantle</tissue>
    </source>
</reference>
<dbReference type="SMART" id="SM00192">
    <property type="entry name" value="LDLa"/>
    <property type="match status" value="1"/>
</dbReference>
<dbReference type="Proteomes" id="UP001164746">
    <property type="component" value="Chromosome 1"/>
</dbReference>
<comment type="caution">
    <text evidence="2">Lacks conserved residue(s) required for the propagation of feature annotation.</text>
</comment>
<dbReference type="InterPro" id="IPR002172">
    <property type="entry name" value="LDrepeatLR_classA_rpt"/>
</dbReference>
<dbReference type="SUPFAM" id="SSF57424">
    <property type="entry name" value="LDL receptor-like module"/>
    <property type="match status" value="1"/>
</dbReference>
<keyword evidence="1" id="KW-1015">Disulfide bond</keyword>
<dbReference type="Gene3D" id="4.10.400.10">
    <property type="entry name" value="Low-density Lipoprotein Receptor"/>
    <property type="match status" value="1"/>
</dbReference>
<keyword evidence="4" id="KW-1185">Reference proteome</keyword>
<gene>
    <name evidence="3" type="ORF">MAR_006955</name>
</gene>
<name>A0ABY7DA00_MYAAR</name>
<dbReference type="Pfam" id="PF00057">
    <property type="entry name" value="Ldl_recept_a"/>
    <property type="match status" value="1"/>
</dbReference>
<dbReference type="EMBL" id="CP111012">
    <property type="protein sequence ID" value="WAQ94484.1"/>
    <property type="molecule type" value="Genomic_DNA"/>
</dbReference>
<sequence length="114" mass="13035">MKWIYFCLIIWQTWMTVGSWWPGYIIGMKKCRENGQFYCNVSRRCISKSDVCDGYNGCSGGEDESPPACGLTVSRMKAYNRAEYFELLFHQANNPPGLEDGRALTCTPMLMKLP</sequence>
<accession>A0ABY7DA00</accession>
<evidence type="ECO:0000256" key="1">
    <source>
        <dbReference type="ARBA" id="ARBA00023157"/>
    </source>
</evidence>
<dbReference type="InterPro" id="IPR036055">
    <property type="entry name" value="LDL_receptor-like_sf"/>
</dbReference>
<dbReference type="PROSITE" id="PS50068">
    <property type="entry name" value="LDLRA_2"/>
    <property type="match status" value="1"/>
</dbReference>